<accession>A0A485K2A4</accession>
<dbReference type="Proteomes" id="UP000332933">
    <property type="component" value="Unassembled WGS sequence"/>
</dbReference>
<dbReference type="OrthoDB" id="70373at2759"/>
<dbReference type="InterPro" id="IPR009836">
    <property type="entry name" value="GRDP-like"/>
</dbReference>
<reference evidence="1" key="2">
    <citation type="submission" date="2019-06" db="EMBL/GenBank/DDBJ databases">
        <title>Genomics analysis of Aphanomyces spp. identifies a new class of oomycete effector associated with host adaptation.</title>
        <authorList>
            <person name="Gaulin E."/>
        </authorList>
    </citation>
    <scope>NUCLEOTIDE SEQUENCE</scope>
    <source>
        <strain evidence="1">CBS 578.67</strain>
    </source>
</reference>
<dbReference type="EMBL" id="VJMH01000014">
    <property type="protein sequence ID" value="KAF0720437.1"/>
    <property type="molecule type" value="Genomic_DNA"/>
</dbReference>
<keyword evidence="3" id="KW-1185">Reference proteome</keyword>
<organism evidence="2 3">
    <name type="scientific">Aphanomyces stellatus</name>
    <dbReference type="NCBI Taxonomy" id="120398"/>
    <lineage>
        <taxon>Eukaryota</taxon>
        <taxon>Sar</taxon>
        <taxon>Stramenopiles</taxon>
        <taxon>Oomycota</taxon>
        <taxon>Saprolegniomycetes</taxon>
        <taxon>Saprolegniales</taxon>
        <taxon>Verrucalvaceae</taxon>
        <taxon>Aphanomyces</taxon>
    </lineage>
</organism>
<gene>
    <name evidence="2" type="primary">Aste57867_314</name>
    <name evidence="1" type="ORF">As57867_000314</name>
    <name evidence="2" type="ORF">ASTE57867_314</name>
</gene>
<protein>
    <submittedName>
        <fullName evidence="2">Aste57867_314 protein</fullName>
    </submittedName>
</protein>
<evidence type="ECO:0000313" key="1">
    <source>
        <dbReference type="EMBL" id="KAF0720437.1"/>
    </source>
</evidence>
<dbReference type="AlphaFoldDB" id="A0A485K2A4"/>
<dbReference type="Pfam" id="PF07173">
    <property type="entry name" value="GRDP-like"/>
    <property type="match status" value="1"/>
</dbReference>
<proteinExistence type="predicted"/>
<evidence type="ECO:0000313" key="3">
    <source>
        <dbReference type="Proteomes" id="UP000332933"/>
    </source>
</evidence>
<evidence type="ECO:0000313" key="2">
    <source>
        <dbReference type="EMBL" id="VFT77540.1"/>
    </source>
</evidence>
<reference evidence="2 3" key="1">
    <citation type="submission" date="2019-03" db="EMBL/GenBank/DDBJ databases">
        <authorList>
            <person name="Gaulin E."/>
            <person name="Dumas B."/>
        </authorList>
    </citation>
    <scope>NUCLEOTIDE SEQUENCE [LARGE SCALE GENOMIC DNA]</scope>
    <source>
        <strain evidence="2">CBS 568.67</strain>
    </source>
</reference>
<sequence length="589" mass="64993">MQHQQPEKPQGDAIAVLPPGAAQVVLPDFRIDFQVLDTSSLLRAWVWRQFVIQGQQLTVLDAVTSKLLLTLDTPRLALKPAASREYLLQTQDGKTLLTVLCPSETLLAKFQATLHRSSSTPYWVPPPQDIFQELIDVAKSIVETEHAATAPSVKSSPTIFPVDVATYLSKIKPVYDHVNTCTTKADLVAYLIQLEREYVAHPTTTTNFASLVHRLYPTDLDRSTSDPNWALANTAMTNCPHCNAPLAPETLFDVRVTQATVPCPECGHALSNDALRLGAFRCDHPTFPVTVCNVTNHLPMPPLRHDSSSDMYQADVSRAVFVYEAQTGMPMPKSERKALDATLTSYFQRLDLVAAMARHLVFVSQLGGHFGYWSHPSVIEAAVIRYHRFCRVTRDHPKKALMPTIDIALVRYVHQTISKLAFFVVPSTDTAAAAAYAETFILWAESSHGSAYSSFAPSFAAYTSGGNAMTQSLRKKKWEKWSRLPSRDCRFVGVDEYFVDEYGAIPSATALYPDAEATGDESDETSSVLQVDAHAAEYVAVIGTPLMDDRVVPRREARTLTSGLRIRGSQKKHRAVGVALLMPLAAQAP</sequence>
<dbReference type="EMBL" id="CAADRA010000014">
    <property type="protein sequence ID" value="VFT77540.1"/>
    <property type="molecule type" value="Genomic_DNA"/>
</dbReference>
<name>A0A485K2A4_9STRA</name>